<organism evidence="8 9">
    <name type="scientific">Vitis vinifera</name>
    <name type="common">Grape</name>
    <dbReference type="NCBI Taxonomy" id="29760"/>
    <lineage>
        <taxon>Eukaryota</taxon>
        <taxon>Viridiplantae</taxon>
        <taxon>Streptophyta</taxon>
        <taxon>Embryophyta</taxon>
        <taxon>Tracheophyta</taxon>
        <taxon>Spermatophyta</taxon>
        <taxon>Magnoliopsida</taxon>
        <taxon>eudicotyledons</taxon>
        <taxon>Gunneridae</taxon>
        <taxon>Pentapetalae</taxon>
        <taxon>rosids</taxon>
        <taxon>Vitales</taxon>
        <taxon>Vitaceae</taxon>
        <taxon>Viteae</taxon>
        <taxon>Vitis</taxon>
    </lineage>
</organism>
<dbReference type="SUPFAM" id="SSF55008">
    <property type="entry name" value="HMA, heavy metal-associated domain"/>
    <property type="match status" value="1"/>
</dbReference>
<proteinExistence type="inferred from homology"/>
<name>A0A438E2G5_VITVI</name>
<keyword evidence="3" id="KW-0449">Lipoprotein</keyword>
<feature type="region of interest" description="Disordered" evidence="6">
    <location>
        <begin position="112"/>
        <end position="137"/>
    </location>
</feature>
<evidence type="ECO:0000256" key="3">
    <source>
        <dbReference type="ARBA" id="ARBA00023288"/>
    </source>
</evidence>
<dbReference type="Pfam" id="PF00403">
    <property type="entry name" value="HMA"/>
    <property type="match status" value="1"/>
</dbReference>
<feature type="domain" description="HMA" evidence="7">
    <location>
        <begin position="43"/>
        <end position="110"/>
    </location>
</feature>
<dbReference type="InterPro" id="IPR036163">
    <property type="entry name" value="HMA_dom_sf"/>
</dbReference>
<evidence type="ECO:0000256" key="5">
    <source>
        <dbReference type="ARBA" id="ARBA00024045"/>
    </source>
</evidence>
<evidence type="ECO:0000256" key="4">
    <source>
        <dbReference type="ARBA" id="ARBA00023289"/>
    </source>
</evidence>
<dbReference type="AlphaFoldDB" id="A0A438E2G5"/>
<evidence type="ECO:0000259" key="7">
    <source>
        <dbReference type="PROSITE" id="PS50846"/>
    </source>
</evidence>
<sequence>MAVMGFGCLVAEKLRKRKGKKIFRGLVEKLNSSVLQSEELSFLVKIILKLEVFDDKAKQKAMKNVSSLPGVTSISVDMKDKKLTVIGDVDPVCIVSKLRKFCRTEILSVGPAKEPEKKKEEPKKEEPKKEEKKDAKDQLADLVKAHQAFYPQYAPHYYVRSVEEDPNACVIC</sequence>
<evidence type="ECO:0000313" key="9">
    <source>
        <dbReference type="Proteomes" id="UP000288805"/>
    </source>
</evidence>
<dbReference type="Proteomes" id="UP000288805">
    <property type="component" value="Unassembled WGS sequence"/>
</dbReference>
<keyword evidence="1" id="KW-0488">Methylation</keyword>
<feature type="compositionally biased region" description="Basic and acidic residues" evidence="6">
    <location>
        <begin position="113"/>
        <end position="137"/>
    </location>
</feature>
<evidence type="ECO:0000256" key="6">
    <source>
        <dbReference type="SAM" id="MobiDB-lite"/>
    </source>
</evidence>
<evidence type="ECO:0000256" key="1">
    <source>
        <dbReference type="ARBA" id="ARBA00022481"/>
    </source>
</evidence>
<comment type="caution">
    <text evidence="8">The sequence shown here is derived from an EMBL/GenBank/DDBJ whole genome shotgun (WGS) entry which is preliminary data.</text>
</comment>
<gene>
    <name evidence="8" type="primary">HIPP12_2</name>
    <name evidence="8" type="ORF">CK203_081575</name>
</gene>
<keyword evidence="2" id="KW-0479">Metal-binding</keyword>
<dbReference type="EMBL" id="QGNW01001422">
    <property type="protein sequence ID" value="RVW41892.1"/>
    <property type="molecule type" value="Genomic_DNA"/>
</dbReference>
<comment type="similarity">
    <text evidence="5">Belongs to the HIPP family.</text>
</comment>
<dbReference type="PANTHER" id="PTHR45811">
    <property type="entry name" value="COPPER TRANSPORT PROTEIN FAMILY-RELATED"/>
    <property type="match status" value="1"/>
</dbReference>
<keyword evidence="4" id="KW-0636">Prenylation</keyword>
<dbReference type="CDD" id="cd00371">
    <property type="entry name" value="HMA"/>
    <property type="match status" value="1"/>
</dbReference>
<dbReference type="Gene3D" id="3.30.70.100">
    <property type="match status" value="1"/>
</dbReference>
<protein>
    <submittedName>
        <fullName evidence="8">Heavy metal-associated isoprenylated plant protein 12</fullName>
    </submittedName>
</protein>
<dbReference type="PANTHER" id="PTHR45811:SF80">
    <property type="entry name" value="COPPER TRANSPORT PROTEIN FAMILY-RELATED"/>
    <property type="match status" value="1"/>
</dbReference>
<evidence type="ECO:0000313" key="8">
    <source>
        <dbReference type="EMBL" id="RVW41892.1"/>
    </source>
</evidence>
<dbReference type="InterPro" id="IPR051863">
    <property type="entry name" value="HIPP"/>
</dbReference>
<accession>A0A438E2G5</accession>
<evidence type="ECO:0000256" key="2">
    <source>
        <dbReference type="ARBA" id="ARBA00022723"/>
    </source>
</evidence>
<dbReference type="GO" id="GO:0046872">
    <property type="term" value="F:metal ion binding"/>
    <property type="evidence" value="ECO:0007669"/>
    <property type="project" value="UniProtKB-KW"/>
</dbReference>
<reference evidence="8 9" key="1">
    <citation type="journal article" date="2018" name="PLoS Genet.">
        <title>Population sequencing reveals clonal diversity and ancestral inbreeding in the grapevine cultivar Chardonnay.</title>
        <authorList>
            <person name="Roach M.J."/>
            <person name="Johnson D.L."/>
            <person name="Bohlmann J."/>
            <person name="van Vuuren H.J."/>
            <person name="Jones S.J."/>
            <person name="Pretorius I.S."/>
            <person name="Schmidt S.A."/>
            <person name="Borneman A.R."/>
        </authorList>
    </citation>
    <scope>NUCLEOTIDE SEQUENCE [LARGE SCALE GENOMIC DNA]</scope>
    <source>
        <strain evidence="9">cv. Chardonnay</strain>
        <tissue evidence="8">Leaf</tissue>
    </source>
</reference>
<dbReference type="PROSITE" id="PS50846">
    <property type="entry name" value="HMA_2"/>
    <property type="match status" value="1"/>
</dbReference>
<dbReference type="InterPro" id="IPR006121">
    <property type="entry name" value="HMA_dom"/>
</dbReference>